<accession>A0ABP8J4N9</accession>
<evidence type="ECO:0000256" key="1">
    <source>
        <dbReference type="SAM" id="MobiDB-lite"/>
    </source>
</evidence>
<dbReference type="Proteomes" id="UP001500635">
    <property type="component" value="Unassembled WGS sequence"/>
</dbReference>
<protein>
    <recommendedName>
        <fullName evidence="5">Intracellular proteinase inhibitor BsuPI domain-containing protein</fullName>
    </recommendedName>
</protein>
<evidence type="ECO:0000313" key="4">
    <source>
        <dbReference type="Proteomes" id="UP001500635"/>
    </source>
</evidence>
<feature type="transmembrane region" description="Helical" evidence="2">
    <location>
        <begin position="18"/>
        <end position="37"/>
    </location>
</feature>
<keyword evidence="2" id="KW-1133">Transmembrane helix</keyword>
<keyword evidence="2" id="KW-0812">Transmembrane</keyword>
<feature type="region of interest" description="Disordered" evidence="1">
    <location>
        <begin position="52"/>
        <end position="121"/>
    </location>
</feature>
<organism evidence="3 4">
    <name type="scientific">Tsukamurella soli</name>
    <dbReference type="NCBI Taxonomy" id="644556"/>
    <lineage>
        <taxon>Bacteria</taxon>
        <taxon>Bacillati</taxon>
        <taxon>Actinomycetota</taxon>
        <taxon>Actinomycetes</taxon>
        <taxon>Mycobacteriales</taxon>
        <taxon>Tsukamurellaceae</taxon>
        <taxon>Tsukamurella</taxon>
    </lineage>
</organism>
<dbReference type="EMBL" id="BAABFR010000005">
    <property type="protein sequence ID" value="GAA4384661.1"/>
    <property type="molecule type" value="Genomic_DNA"/>
</dbReference>
<dbReference type="RefSeq" id="WP_344990468.1">
    <property type="nucleotide sequence ID" value="NZ_BAABFR010000005.1"/>
</dbReference>
<evidence type="ECO:0000313" key="3">
    <source>
        <dbReference type="EMBL" id="GAA4384661.1"/>
    </source>
</evidence>
<gene>
    <name evidence="3" type="ORF">GCM10023147_05360</name>
</gene>
<proteinExistence type="predicted"/>
<feature type="compositionally biased region" description="Low complexity" evidence="1">
    <location>
        <begin position="79"/>
        <end position="113"/>
    </location>
</feature>
<sequence length="261" mass="26189">MLEPNGPLPPEIYWRRRVLAAVLALLGVAVIVLVIVLSSGGGGKSTDAAAVASESAASTTDGLPPSQAPESGAGGGNPAQQSAQALQSSVSRVGAAPSSGAAASGSAEPGSPGLPTPGAVTAGGACPDTSISVVVTADKPTYTLGDQPVFSATVTNAGAVPCVRDIGTGQQQLLVYTLDGTKRLWSNFDCTFQPQIKNETLGPGQQLTYGLQWAGTTSSPGCQTKRVPVPPGAYQVIAQLGEKRSSPVTFNIVKPAADPNN</sequence>
<comment type="caution">
    <text evidence="3">The sequence shown here is derived from an EMBL/GenBank/DDBJ whole genome shotgun (WGS) entry which is preliminary data.</text>
</comment>
<keyword evidence="4" id="KW-1185">Reference proteome</keyword>
<evidence type="ECO:0008006" key="5">
    <source>
        <dbReference type="Google" id="ProtNLM"/>
    </source>
</evidence>
<reference evidence="4" key="1">
    <citation type="journal article" date="2019" name="Int. J. Syst. Evol. Microbiol.">
        <title>The Global Catalogue of Microorganisms (GCM) 10K type strain sequencing project: providing services to taxonomists for standard genome sequencing and annotation.</title>
        <authorList>
            <consortium name="The Broad Institute Genomics Platform"/>
            <consortium name="The Broad Institute Genome Sequencing Center for Infectious Disease"/>
            <person name="Wu L."/>
            <person name="Ma J."/>
        </authorList>
    </citation>
    <scope>NUCLEOTIDE SEQUENCE [LARGE SCALE GENOMIC DNA]</scope>
    <source>
        <strain evidence="4">JCM 17688</strain>
    </source>
</reference>
<keyword evidence="2" id="KW-0472">Membrane</keyword>
<evidence type="ECO:0000256" key="2">
    <source>
        <dbReference type="SAM" id="Phobius"/>
    </source>
</evidence>
<name>A0ABP8J4N9_9ACTN</name>